<accession>A0A2P6SJA7</accession>
<organism evidence="1 2">
    <name type="scientific">Rosa chinensis</name>
    <name type="common">China rose</name>
    <dbReference type="NCBI Taxonomy" id="74649"/>
    <lineage>
        <taxon>Eukaryota</taxon>
        <taxon>Viridiplantae</taxon>
        <taxon>Streptophyta</taxon>
        <taxon>Embryophyta</taxon>
        <taxon>Tracheophyta</taxon>
        <taxon>Spermatophyta</taxon>
        <taxon>Magnoliopsida</taxon>
        <taxon>eudicotyledons</taxon>
        <taxon>Gunneridae</taxon>
        <taxon>Pentapetalae</taxon>
        <taxon>rosids</taxon>
        <taxon>fabids</taxon>
        <taxon>Rosales</taxon>
        <taxon>Rosaceae</taxon>
        <taxon>Rosoideae</taxon>
        <taxon>Rosoideae incertae sedis</taxon>
        <taxon>Rosa</taxon>
    </lineage>
</organism>
<dbReference type="AlphaFoldDB" id="A0A2P6SJA7"/>
<dbReference type="Proteomes" id="UP000238479">
    <property type="component" value="Chromosome 1"/>
</dbReference>
<reference evidence="1 2" key="1">
    <citation type="journal article" date="2018" name="Nat. Genet.">
        <title>The Rosa genome provides new insights in the design of modern roses.</title>
        <authorList>
            <person name="Bendahmane M."/>
        </authorList>
    </citation>
    <scope>NUCLEOTIDE SEQUENCE [LARGE SCALE GENOMIC DNA]</scope>
    <source>
        <strain evidence="2">cv. Old Blush</strain>
    </source>
</reference>
<proteinExistence type="predicted"/>
<evidence type="ECO:0000313" key="1">
    <source>
        <dbReference type="EMBL" id="PRQ58747.1"/>
    </source>
</evidence>
<keyword evidence="2" id="KW-1185">Reference proteome</keyword>
<dbReference type="EMBL" id="PDCK01000039">
    <property type="protein sequence ID" value="PRQ58747.1"/>
    <property type="molecule type" value="Genomic_DNA"/>
</dbReference>
<gene>
    <name evidence="1" type="ORF">RchiOBHm_Chr1g0362661</name>
</gene>
<comment type="caution">
    <text evidence="1">The sequence shown here is derived from an EMBL/GenBank/DDBJ whole genome shotgun (WGS) entry which is preliminary data.</text>
</comment>
<protein>
    <submittedName>
        <fullName evidence="1">Uncharacterized protein</fullName>
    </submittedName>
</protein>
<name>A0A2P6SJA7_ROSCH</name>
<sequence>MCRDGKTKRGFWYFDIWDEVYNWVGIFFIKTAKTYLVWAFGSSSPGLQTGSEVNYESDQFANRATSINDVVSLQQSLSAYASSMGVI</sequence>
<evidence type="ECO:0000313" key="2">
    <source>
        <dbReference type="Proteomes" id="UP000238479"/>
    </source>
</evidence>
<dbReference type="Gramene" id="PRQ58747">
    <property type="protein sequence ID" value="PRQ58747"/>
    <property type="gene ID" value="RchiOBHm_Chr1g0362661"/>
</dbReference>